<protein>
    <submittedName>
        <fullName evidence="2">Uncharacterized protein</fullName>
    </submittedName>
</protein>
<keyword evidence="1" id="KW-1133">Transmembrane helix</keyword>
<dbReference type="RefSeq" id="WP_375732330.1">
    <property type="nucleotide sequence ID" value="NZ_CP136975.1"/>
</dbReference>
<keyword evidence="1" id="KW-0472">Membrane</keyword>
<reference evidence="2" key="2">
    <citation type="journal article" date="2023" name="Commun. Biol.">
        <title>Suspicions of two bridgehead invasions of Xylella fastidiosa subsp. multiplex in France.</title>
        <authorList>
            <person name="Dupas E."/>
            <person name="Durand K."/>
            <person name="Rieux A."/>
            <person name="Briand M."/>
            <person name="Pruvost O."/>
            <person name="Cunty A."/>
            <person name="Denance N."/>
            <person name="Donnadieu C."/>
            <person name="Legendre B."/>
            <person name="Lopez-Roques C."/>
            <person name="Cesbron S."/>
            <person name="Ravigne V."/>
            <person name="Jacques M.A."/>
        </authorList>
    </citation>
    <scope>NUCLEOTIDE SEQUENCE</scope>
    <source>
        <strain evidence="2">CFBP8070</strain>
    </source>
</reference>
<dbReference type="EMBL" id="JAJKGN010000001">
    <property type="protein sequence ID" value="MDC6407268.1"/>
    <property type="molecule type" value="Genomic_DNA"/>
</dbReference>
<evidence type="ECO:0000313" key="2">
    <source>
        <dbReference type="EMBL" id="MDC6407268.1"/>
    </source>
</evidence>
<feature type="transmembrane region" description="Helical" evidence="1">
    <location>
        <begin position="34"/>
        <end position="55"/>
    </location>
</feature>
<keyword evidence="1" id="KW-0812">Transmembrane</keyword>
<sequence length="181" mass="20713">MALIARLRRWYHLWVWRLRYWWYDTPSGVCAQHWALGLGVLVLIVQLVRVCVAAALPAPHGAPAQAVYWWVWQLAIAVVAAYVSAALRPKPEPVKPQQAQVPTVQDGQAVKHHFGTVWVGDEFILAWKMQGTIPIKTKGVRNDRTYRHHQAFVHHPSFQPPCWFLPRWGAPVLHGSWLGLE</sequence>
<organism evidence="2 3">
    <name type="scientific">Xylella fastidiosa subsp. multiplex</name>
    <dbReference type="NCBI Taxonomy" id="644357"/>
    <lineage>
        <taxon>Bacteria</taxon>
        <taxon>Pseudomonadati</taxon>
        <taxon>Pseudomonadota</taxon>
        <taxon>Gammaproteobacteria</taxon>
        <taxon>Lysobacterales</taxon>
        <taxon>Lysobacteraceae</taxon>
        <taxon>Xylella</taxon>
    </lineage>
</organism>
<comment type="caution">
    <text evidence="2">The sequence shown here is derived from an EMBL/GenBank/DDBJ whole genome shotgun (WGS) entry which is preliminary data.</text>
</comment>
<dbReference type="Proteomes" id="UP001220702">
    <property type="component" value="Unassembled WGS sequence"/>
</dbReference>
<dbReference type="AlphaFoldDB" id="A0AAW6HT29"/>
<reference evidence="2" key="1">
    <citation type="submission" date="2021-11" db="EMBL/GenBank/DDBJ databases">
        <authorList>
            <person name="Denance N."/>
            <person name="Briand M."/>
            <person name="Dupas E."/>
            <person name="Durand K."/>
            <person name="Legendre B."/>
            <person name="Cunty A."/>
            <person name="Donnadieu C."/>
            <person name="Lopez Roques C."/>
            <person name="Cesbron S."/>
            <person name="Jacques M.A."/>
        </authorList>
    </citation>
    <scope>NUCLEOTIDE SEQUENCE</scope>
    <source>
        <strain evidence="2">CFBP8070</strain>
    </source>
</reference>
<evidence type="ECO:0000313" key="3">
    <source>
        <dbReference type="Proteomes" id="UP001220702"/>
    </source>
</evidence>
<name>A0AAW6HT29_XYLFS</name>
<accession>A0AAW6HT29</accession>
<gene>
    <name evidence="2" type="ORF">LOK82_00675</name>
</gene>
<evidence type="ECO:0000256" key="1">
    <source>
        <dbReference type="SAM" id="Phobius"/>
    </source>
</evidence>
<proteinExistence type="predicted"/>
<feature type="transmembrane region" description="Helical" evidence="1">
    <location>
        <begin position="67"/>
        <end position="87"/>
    </location>
</feature>